<sequence length="412" mass="46396">MDEQKAHDLYVRFSDVHAAAKSGRGLGFNISDSTARAVDPQNRWQHDAHNHSEHVDSSRLKAVSHSERWSQAQSRGSEHETAPKHFSNRHSIERDQQTERHHASERGHEEEQGRSNSKLSHRKRYRDEERHRHDRDYDERDYKRHDSGHGNADEERPRRDRHSRSDRERRSSGHHDRDSRDQAHRDRESLHDRHHSRDDRSREQHRSSKSSGQRVGDASIPAKKSHPDFEREMPGYAKMTPAERMKARTKLLLSRSAKQDLNEAKDGQWTRYVFNKDALLDEEGATPAGGFSGDANTVSLRLPQAQAETKQHMQTAEEAHEAAIFGKSSSAGSPGSQGQQDNAPSLHVGLGLGASFANGAGGRELDSYPEPVGSKPVPAVSMVAADVLSAQPGISWRERAALKKKQLSGQDQ</sequence>
<evidence type="ECO:0000313" key="3">
    <source>
        <dbReference type="Proteomes" id="UP001314263"/>
    </source>
</evidence>
<feature type="compositionally biased region" description="Basic and acidic residues" evidence="1">
    <location>
        <begin position="125"/>
        <end position="206"/>
    </location>
</feature>
<feature type="compositionally biased region" description="Basic and acidic residues" evidence="1">
    <location>
        <begin position="90"/>
        <end position="113"/>
    </location>
</feature>
<protein>
    <submittedName>
        <fullName evidence="2">Uncharacterized protein</fullName>
    </submittedName>
</protein>
<keyword evidence="3" id="KW-1185">Reference proteome</keyword>
<feature type="region of interest" description="Disordered" evidence="1">
    <location>
        <begin position="305"/>
        <end position="353"/>
    </location>
</feature>
<dbReference type="EMBL" id="CAUYUE010000002">
    <property type="protein sequence ID" value="CAK0745224.1"/>
    <property type="molecule type" value="Genomic_DNA"/>
</dbReference>
<feature type="region of interest" description="Disordered" evidence="1">
    <location>
        <begin position="38"/>
        <end position="243"/>
    </location>
</feature>
<gene>
    <name evidence="2" type="ORF">CVIRNUC_001605</name>
</gene>
<dbReference type="AlphaFoldDB" id="A0AAV1HVX1"/>
<feature type="compositionally biased region" description="Basic and acidic residues" evidence="1">
    <location>
        <begin position="309"/>
        <end position="321"/>
    </location>
</feature>
<proteinExistence type="predicted"/>
<name>A0AAV1HVX1_9CHLO</name>
<dbReference type="PANTHER" id="PTHR31968:SF4">
    <property type="entry name" value="SERINE_ARGININE-RELATED PROTEIN 53"/>
    <property type="match status" value="1"/>
</dbReference>
<organism evidence="2 3">
    <name type="scientific">Coccomyxa viridis</name>
    <dbReference type="NCBI Taxonomy" id="1274662"/>
    <lineage>
        <taxon>Eukaryota</taxon>
        <taxon>Viridiplantae</taxon>
        <taxon>Chlorophyta</taxon>
        <taxon>core chlorophytes</taxon>
        <taxon>Trebouxiophyceae</taxon>
        <taxon>Trebouxiophyceae incertae sedis</taxon>
        <taxon>Coccomyxaceae</taxon>
        <taxon>Coccomyxa</taxon>
    </lineage>
</organism>
<dbReference type="GO" id="GO:0005634">
    <property type="term" value="C:nucleus"/>
    <property type="evidence" value="ECO:0007669"/>
    <property type="project" value="TreeGrafter"/>
</dbReference>
<feature type="compositionally biased region" description="Low complexity" evidence="1">
    <location>
        <begin position="328"/>
        <end position="340"/>
    </location>
</feature>
<comment type="caution">
    <text evidence="2">The sequence shown here is derived from an EMBL/GenBank/DDBJ whole genome shotgun (WGS) entry which is preliminary data.</text>
</comment>
<evidence type="ECO:0000313" key="2">
    <source>
        <dbReference type="EMBL" id="CAK0745224.1"/>
    </source>
</evidence>
<reference evidence="2 3" key="1">
    <citation type="submission" date="2023-10" db="EMBL/GenBank/DDBJ databases">
        <authorList>
            <person name="Maclean D."/>
            <person name="Macfadyen A."/>
        </authorList>
    </citation>
    <scope>NUCLEOTIDE SEQUENCE [LARGE SCALE GENOMIC DNA]</scope>
</reference>
<dbReference type="PANTHER" id="PTHR31968">
    <property type="entry name" value="SERINE/ARGININE-RELATED PROTEIN 53"/>
    <property type="match status" value="1"/>
</dbReference>
<dbReference type="GO" id="GO:0000380">
    <property type="term" value="P:alternative mRNA splicing, via spliceosome"/>
    <property type="evidence" value="ECO:0007669"/>
    <property type="project" value="InterPro"/>
</dbReference>
<accession>A0AAV1HVX1</accession>
<dbReference type="GO" id="GO:0005737">
    <property type="term" value="C:cytoplasm"/>
    <property type="evidence" value="ECO:0007669"/>
    <property type="project" value="TreeGrafter"/>
</dbReference>
<dbReference type="InterPro" id="IPR034604">
    <property type="entry name" value="SRRP53"/>
</dbReference>
<feature type="compositionally biased region" description="Basic and acidic residues" evidence="1">
    <location>
        <begin position="44"/>
        <end position="68"/>
    </location>
</feature>
<dbReference type="Proteomes" id="UP001314263">
    <property type="component" value="Unassembled WGS sequence"/>
</dbReference>
<evidence type="ECO:0000256" key="1">
    <source>
        <dbReference type="SAM" id="MobiDB-lite"/>
    </source>
</evidence>